<protein>
    <submittedName>
        <fullName evidence="1">CoA transferase</fullName>
    </submittedName>
</protein>
<dbReference type="Gene3D" id="3.30.1540.10">
    <property type="entry name" value="formyl-coa transferase, domain 3"/>
    <property type="match status" value="1"/>
</dbReference>
<accession>A0ABT0UJ16</accession>
<dbReference type="InterPro" id="IPR044855">
    <property type="entry name" value="CoA-Trfase_III_dom3_sf"/>
</dbReference>
<evidence type="ECO:0000313" key="1">
    <source>
        <dbReference type="EMBL" id="MCM2387595.1"/>
    </source>
</evidence>
<keyword evidence="1" id="KW-0808">Transferase</keyword>
<dbReference type="InterPro" id="IPR050509">
    <property type="entry name" value="CoA-transferase_III"/>
</dbReference>
<comment type="caution">
    <text evidence="1">The sequence shown here is derived from an EMBL/GenBank/DDBJ whole genome shotgun (WGS) entry which is preliminary data.</text>
</comment>
<name>A0ABT0UJ16_9ACTN</name>
<evidence type="ECO:0000313" key="2">
    <source>
        <dbReference type="Proteomes" id="UP001431429"/>
    </source>
</evidence>
<dbReference type="InterPro" id="IPR003673">
    <property type="entry name" value="CoA-Trfase_fam_III"/>
</dbReference>
<dbReference type="Proteomes" id="UP001431429">
    <property type="component" value="Unassembled WGS sequence"/>
</dbReference>
<dbReference type="PANTHER" id="PTHR48228">
    <property type="entry name" value="SUCCINYL-COA--D-CITRAMALATE COA-TRANSFERASE"/>
    <property type="match status" value="1"/>
</dbReference>
<dbReference type="Pfam" id="PF02515">
    <property type="entry name" value="CoA_transf_3"/>
    <property type="match status" value="1"/>
</dbReference>
<dbReference type="InterPro" id="IPR023606">
    <property type="entry name" value="CoA-Trfase_III_dom_1_sf"/>
</dbReference>
<sequence>MSSETTNRSGALAGVRVIEIGGVGPGPFAGMLLADQGAEVIRIERAADAGKPSGHPVIHRGRRSIALDLKDPASVEAVLKIVESSDALIEGFRPGVAERLGLGPEICLERNPRLVYGRMTGFGQTGPSANLPGHDINYIAVTGALGAMGKAGENPPVPLNLVGDMGGGGILLAFGLTTAMLHARTSGQGQVVDAAMVDGTAAQLSLLLGLRKVGRWFDERGVNAFDGGAPYYNTYRTADGKFMAVGSVEPQFWACVKDVLGLSDEPLFAEQLDRAAWPKMIARMSEVFATRTRDEWAAAFDGKDSCVTPVFDIVEAANQPQNTERATYYEEDGMIQPSPAPRFLGTPAAHPAPAPVIGAHTHEVLTELGLDAETVERLAPRA</sequence>
<dbReference type="EMBL" id="JAMQAW010000003">
    <property type="protein sequence ID" value="MCM2387595.1"/>
    <property type="molecule type" value="Genomic_DNA"/>
</dbReference>
<dbReference type="GO" id="GO:0016740">
    <property type="term" value="F:transferase activity"/>
    <property type="evidence" value="ECO:0007669"/>
    <property type="project" value="UniProtKB-KW"/>
</dbReference>
<proteinExistence type="predicted"/>
<dbReference type="RefSeq" id="WP_250917953.1">
    <property type="nucleotide sequence ID" value="NZ_JAMQAW010000003.1"/>
</dbReference>
<gene>
    <name evidence="1" type="ORF">NBG84_04590</name>
</gene>
<keyword evidence="2" id="KW-1185">Reference proteome</keyword>
<dbReference type="SUPFAM" id="SSF89796">
    <property type="entry name" value="CoA-transferase family III (CaiB/BaiF)"/>
    <property type="match status" value="1"/>
</dbReference>
<dbReference type="PANTHER" id="PTHR48228:SF5">
    <property type="entry name" value="ALPHA-METHYLACYL-COA RACEMASE"/>
    <property type="match status" value="1"/>
</dbReference>
<organism evidence="1 2">
    <name type="scientific">Streptomyces albipurpureus</name>
    <dbReference type="NCBI Taxonomy" id="2897419"/>
    <lineage>
        <taxon>Bacteria</taxon>
        <taxon>Bacillati</taxon>
        <taxon>Actinomycetota</taxon>
        <taxon>Actinomycetes</taxon>
        <taxon>Kitasatosporales</taxon>
        <taxon>Streptomycetaceae</taxon>
        <taxon>Streptomyces</taxon>
    </lineage>
</organism>
<dbReference type="Gene3D" id="3.40.50.10540">
    <property type="entry name" value="Crotonobetainyl-coa:carnitine coa-transferase, domain 1"/>
    <property type="match status" value="1"/>
</dbReference>
<reference evidence="1" key="1">
    <citation type="submission" date="2022-06" db="EMBL/GenBank/DDBJ databases">
        <title>Genome public.</title>
        <authorList>
            <person name="Sun Q."/>
        </authorList>
    </citation>
    <scope>NUCLEOTIDE SEQUENCE</scope>
    <source>
        <strain evidence="1">CWNU-1</strain>
    </source>
</reference>